<evidence type="ECO:0000256" key="3">
    <source>
        <dbReference type="ARBA" id="ARBA00022801"/>
    </source>
</evidence>
<dbReference type="Gene3D" id="3.30.70.360">
    <property type="match status" value="1"/>
</dbReference>
<dbReference type="NCBIfam" id="NF006053">
    <property type="entry name" value="PRK08201.1"/>
    <property type="match status" value="1"/>
</dbReference>
<evidence type="ECO:0000256" key="1">
    <source>
        <dbReference type="ARBA" id="ARBA00022670"/>
    </source>
</evidence>
<organism evidence="5 6">
    <name type="scientific">Atribacter laminatus</name>
    <dbReference type="NCBI Taxonomy" id="2847778"/>
    <lineage>
        <taxon>Bacteria</taxon>
        <taxon>Pseudomonadati</taxon>
        <taxon>Atribacterota</taxon>
        <taxon>Atribacteria</taxon>
        <taxon>Atribacterales</taxon>
        <taxon>Atribacteraceae</taxon>
        <taxon>Atribacter</taxon>
    </lineage>
</organism>
<keyword evidence="1" id="KW-0645">Protease</keyword>
<dbReference type="RefSeq" id="WP_218110955.1">
    <property type="nucleotide sequence ID" value="NZ_CP065383.1"/>
</dbReference>
<dbReference type="Pfam" id="PF01546">
    <property type="entry name" value="Peptidase_M20"/>
    <property type="match status" value="1"/>
</dbReference>
<dbReference type="InterPro" id="IPR051458">
    <property type="entry name" value="Cyt/Met_Dipeptidase"/>
</dbReference>
<dbReference type="AlphaFoldDB" id="A0A7T1AM69"/>
<dbReference type="InterPro" id="IPR002933">
    <property type="entry name" value="Peptidase_M20"/>
</dbReference>
<dbReference type="EC" id="3.5.1.18" evidence="5"/>
<accession>A0A7T1AM69</accession>
<dbReference type="GO" id="GO:0009014">
    <property type="term" value="F:succinyl-diaminopimelate desuccinylase activity"/>
    <property type="evidence" value="ECO:0007669"/>
    <property type="project" value="UniProtKB-EC"/>
</dbReference>
<evidence type="ECO:0000259" key="4">
    <source>
        <dbReference type="Pfam" id="PF07687"/>
    </source>
</evidence>
<reference evidence="5 6" key="1">
    <citation type="journal article" date="2021" name="Nat. Commun.">
        <title>Isolation of a member of the candidate phylum Atribacteria reveals a unique cell membrane structure.</title>
        <authorList>
            <person name="Taiki K."/>
            <person name="Nobu M.K."/>
            <person name="Kusada H."/>
            <person name="Meng X.-Y."/>
            <person name="Hosoki N."/>
            <person name="Uematsu K."/>
            <person name="Yoshioka H."/>
            <person name="Kamagata Y."/>
            <person name="Tamaki H."/>
        </authorList>
    </citation>
    <scope>NUCLEOTIDE SEQUENCE [LARGE SCALE GENOMIC DNA]</scope>
    <source>
        <strain evidence="5 6">RT761</strain>
    </source>
</reference>
<dbReference type="KEGG" id="alam:RT761_01669"/>
<evidence type="ECO:0000256" key="2">
    <source>
        <dbReference type="ARBA" id="ARBA00022723"/>
    </source>
</evidence>
<dbReference type="Pfam" id="PF07687">
    <property type="entry name" value="M20_dimer"/>
    <property type="match status" value="1"/>
</dbReference>
<dbReference type="PANTHER" id="PTHR43270">
    <property type="entry name" value="BETA-ALA-HIS DIPEPTIDASE"/>
    <property type="match status" value="1"/>
</dbReference>
<name>A0A7T1AM69_ATRLM</name>
<feature type="domain" description="Peptidase M20 dimerisation" evidence="4">
    <location>
        <begin position="194"/>
        <end position="353"/>
    </location>
</feature>
<dbReference type="SUPFAM" id="SSF53187">
    <property type="entry name" value="Zn-dependent exopeptidases"/>
    <property type="match status" value="1"/>
</dbReference>
<protein>
    <submittedName>
        <fullName evidence="5">Succinyl-diaminopimelate desuccinylase</fullName>
        <ecNumber evidence="5">3.5.1.18</ecNumber>
    </submittedName>
</protein>
<dbReference type="EMBL" id="CP065383">
    <property type="protein sequence ID" value="QPM68449.1"/>
    <property type="molecule type" value="Genomic_DNA"/>
</dbReference>
<dbReference type="GO" id="GO:0008233">
    <property type="term" value="F:peptidase activity"/>
    <property type="evidence" value="ECO:0007669"/>
    <property type="project" value="UniProtKB-KW"/>
</dbReference>
<dbReference type="InterPro" id="IPR011650">
    <property type="entry name" value="Peptidase_M20_dimer"/>
</dbReference>
<proteinExistence type="predicted"/>
<dbReference type="GO" id="GO:0006508">
    <property type="term" value="P:proteolysis"/>
    <property type="evidence" value="ECO:0007669"/>
    <property type="project" value="UniProtKB-KW"/>
</dbReference>
<sequence>MNLSAIHQTIEENRQSVLDHFFELLRMPTISANPDHKDDLHHAAQWLVQYCQNIGLQSRILHTSGAPVVFAEHCPYPNQPVLLIYGHYDVQPVDPLEQWHTPPFDPTTKGDMIYARGADDDKGQFFSFLKAMEIIYSKTGSLPGNYKIVIEGEEEIGSAHFEELLSSQRELFQADSILIMDAGQFARGVPALVYGLRGLAYFEITCTGPVFDVHSGQFGGGVPNPAFSLIKILSQLKNDQGQITIPGFYQDVQEPEPWERDQMAQLPFQEESIKKELGIRAFQQEMNYTPLESMTVRPTFDICGIWGGYTGSGSKTIIPARCSAKFSFRLVPNQTPSKTATLLLEHLKSIVPPDIDYHVEVLPGIEPIITDPHKPIFTAFNQAIKNHFGRSPVLIRGGGSVGVANLFKRYLVPDSICMNGWGSPDDGVHSPNEHFSINDFFRGIHSTVDFIFEFQASFNRG</sequence>
<evidence type="ECO:0000313" key="5">
    <source>
        <dbReference type="EMBL" id="QPM68449.1"/>
    </source>
</evidence>
<dbReference type="Proteomes" id="UP000594463">
    <property type="component" value="Chromosome"/>
</dbReference>
<dbReference type="Gene3D" id="3.40.630.10">
    <property type="entry name" value="Zn peptidases"/>
    <property type="match status" value="1"/>
</dbReference>
<dbReference type="NCBIfam" id="NF006579">
    <property type="entry name" value="PRK09104.1"/>
    <property type="match status" value="1"/>
</dbReference>
<keyword evidence="2" id="KW-0479">Metal-binding</keyword>
<dbReference type="GO" id="GO:0046872">
    <property type="term" value="F:metal ion binding"/>
    <property type="evidence" value="ECO:0007669"/>
    <property type="project" value="UniProtKB-KW"/>
</dbReference>
<keyword evidence="3 5" id="KW-0378">Hydrolase</keyword>
<keyword evidence="6" id="KW-1185">Reference proteome</keyword>
<gene>
    <name evidence="5" type="primary">dapE</name>
    <name evidence="5" type="ORF">RT761_01669</name>
</gene>
<dbReference type="PANTHER" id="PTHR43270:SF12">
    <property type="entry name" value="SUCCINYL-DIAMINOPIMELATE DESUCCINYLASE"/>
    <property type="match status" value="1"/>
</dbReference>
<evidence type="ECO:0000313" key="6">
    <source>
        <dbReference type="Proteomes" id="UP000594463"/>
    </source>
</evidence>